<evidence type="ECO:0000256" key="3">
    <source>
        <dbReference type="ARBA" id="ARBA00022650"/>
    </source>
</evidence>
<dbReference type="PANTHER" id="PTHR43654">
    <property type="entry name" value="GLUTAMATE 5-KINASE"/>
    <property type="match status" value="1"/>
</dbReference>
<dbReference type="EMBL" id="CP067089">
    <property type="protein sequence ID" value="QQO09654.1"/>
    <property type="molecule type" value="Genomic_DNA"/>
</dbReference>
<evidence type="ECO:0000256" key="4">
    <source>
        <dbReference type="ARBA" id="ARBA00022679"/>
    </source>
</evidence>
<evidence type="ECO:0000256" key="2">
    <source>
        <dbReference type="ARBA" id="ARBA00022605"/>
    </source>
</evidence>
<dbReference type="HAMAP" id="MF_00456">
    <property type="entry name" value="ProB"/>
    <property type="match status" value="1"/>
</dbReference>
<evidence type="ECO:0000256" key="6">
    <source>
        <dbReference type="ARBA" id="ARBA00022777"/>
    </source>
</evidence>
<keyword evidence="4 8" id="KW-0808">Transferase</keyword>
<dbReference type="InterPro" id="IPR036393">
    <property type="entry name" value="AceGlu_kinase-like_sf"/>
</dbReference>
<comment type="catalytic activity">
    <reaction evidence="8">
        <text>L-glutamate + ATP = L-glutamyl 5-phosphate + ADP</text>
        <dbReference type="Rhea" id="RHEA:14877"/>
        <dbReference type="ChEBI" id="CHEBI:29985"/>
        <dbReference type="ChEBI" id="CHEBI:30616"/>
        <dbReference type="ChEBI" id="CHEBI:58274"/>
        <dbReference type="ChEBI" id="CHEBI:456216"/>
        <dbReference type="EC" id="2.7.2.11"/>
    </reaction>
</comment>
<reference evidence="10" key="1">
    <citation type="submission" date="2021-01" db="EMBL/GenBank/DDBJ databases">
        <title>Description of Breznakiella homolactica.</title>
        <authorList>
            <person name="Song Y."/>
            <person name="Brune A."/>
        </authorList>
    </citation>
    <scope>NUCLEOTIDE SEQUENCE</scope>
    <source>
        <strain evidence="10">RmG30</strain>
    </source>
</reference>
<dbReference type="UniPathway" id="UPA00098">
    <property type="reaction ID" value="UER00359"/>
</dbReference>
<keyword evidence="7 8" id="KW-0067">ATP-binding</keyword>
<dbReference type="InterPro" id="IPR011529">
    <property type="entry name" value="Glu_5kinase"/>
</dbReference>
<gene>
    <name evidence="8 10" type="primary">proB</name>
    <name evidence="10" type="ORF">JFL75_01670</name>
</gene>
<keyword evidence="11" id="KW-1185">Reference proteome</keyword>
<organism evidence="10 11">
    <name type="scientific">Breznakiella homolactica</name>
    <dbReference type="NCBI Taxonomy" id="2798577"/>
    <lineage>
        <taxon>Bacteria</taxon>
        <taxon>Pseudomonadati</taxon>
        <taxon>Spirochaetota</taxon>
        <taxon>Spirochaetia</taxon>
        <taxon>Spirochaetales</taxon>
        <taxon>Breznakiellaceae</taxon>
        <taxon>Breznakiella</taxon>
    </lineage>
</organism>
<dbReference type="PROSITE" id="PS00902">
    <property type="entry name" value="GLUTAMATE_5_KINASE"/>
    <property type="match status" value="1"/>
</dbReference>
<dbReference type="NCBIfam" id="TIGR01027">
    <property type="entry name" value="proB"/>
    <property type="match status" value="1"/>
</dbReference>
<comment type="function">
    <text evidence="8">Catalyzes the transfer of a phosphate group to glutamate to form L-glutamate 5-phosphate.</text>
</comment>
<dbReference type="InterPro" id="IPR019797">
    <property type="entry name" value="Glutamate_5-kinase_CS"/>
</dbReference>
<dbReference type="EC" id="2.7.2.11" evidence="8"/>
<evidence type="ECO:0000313" key="11">
    <source>
        <dbReference type="Proteomes" id="UP000595917"/>
    </source>
</evidence>
<accession>A0A7T7XNK6</accession>
<dbReference type="Pfam" id="PF00696">
    <property type="entry name" value="AA_kinase"/>
    <property type="match status" value="1"/>
</dbReference>
<comment type="subcellular location">
    <subcellularLocation>
        <location evidence="8">Cytoplasm</location>
    </subcellularLocation>
</comment>
<dbReference type="PRINTS" id="PR00474">
    <property type="entry name" value="GLU5KINASE"/>
</dbReference>
<dbReference type="PANTHER" id="PTHR43654:SF1">
    <property type="entry name" value="ISOPENTENYL PHOSPHATE KINASE"/>
    <property type="match status" value="1"/>
</dbReference>
<dbReference type="GO" id="GO:0055129">
    <property type="term" value="P:L-proline biosynthetic process"/>
    <property type="evidence" value="ECO:0007669"/>
    <property type="project" value="UniProtKB-UniRule"/>
</dbReference>
<dbReference type="KEGG" id="bhc:JFL75_01670"/>
<evidence type="ECO:0000256" key="8">
    <source>
        <dbReference type="HAMAP-Rule" id="MF_00456"/>
    </source>
</evidence>
<feature type="binding site" evidence="8">
    <location>
        <position position="142"/>
    </location>
    <ligand>
        <name>substrate</name>
    </ligand>
</feature>
<comment type="pathway">
    <text evidence="8">Amino-acid biosynthesis; L-proline biosynthesis; L-glutamate 5-semialdehyde from L-glutamate: step 1/2.</text>
</comment>
<keyword evidence="3 8" id="KW-0641">Proline biosynthesis</keyword>
<sequence>MIPQLIADSRKIVIKIGSNTLADKDGRVNRNFLNEFAEQAGRFIKNGKQLVIVSSGARIAGLSAMGKWARKQDLHYKQALCAVGQVELMEAWKTAFEPMGIHIAQLLLTRDDFGDSIRTLNMRNTLFTLVDEGIVPIINENDSVCVDEIKIGDNDTLAAQSAVLWSADLLILFSDIDGLFNKNPKDHPDAELLPEVRDICAVKSAITIGGANSFGTGGIATKIEAAERVVSYGIPMILAHGGKPGALEALANGSQPGTAFLA</sequence>
<dbReference type="AlphaFoldDB" id="A0A7T7XNK6"/>
<dbReference type="Gene3D" id="3.40.1160.10">
    <property type="entry name" value="Acetylglutamate kinase-like"/>
    <property type="match status" value="1"/>
</dbReference>
<dbReference type="GO" id="GO:0004349">
    <property type="term" value="F:glutamate 5-kinase activity"/>
    <property type="evidence" value="ECO:0007669"/>
    <property type="project" value="UniProtKB-UniRule"/>
</dbReference>
<evidence type="ECO:0000259" key="9">
    <source>
        <dbReference type="Pfam" id="PF00696"/>
    </source>
</evidence>
<dbReference type="Proteomes" id="UP000595917">
    <property type="component" value="Chromosome"/>
</dbReference>
<dbReference type="GO" id="GO:0005524">
    <property type="term" value="F:ATP binding"/>
    <property type="evidence" value="ECO:0007669"/>
    <property type="project" value="UniProtKB-KW"/>
</dbReference>
<dbReference type="FunFam" id="3.40.1160.10:FF:000006">
    <property type="entry name" value="Glutamate 5-kinase"/>
    <property type="match status" value="1"/>
</dbReference>
<evidence type="ECO:0000313" key="10">
    <source>
        <dbReference type="EMBL" id="QQO09654.1"/>
    </source>
</evidence>
<dbReference type="GO" id="GO:0005829">
    <property type="term" value="C:cytosol"/>
    <property type="evidence" value="ECO:0007669"/>
    <property type="project" value="TreeGrafter"/>
</dbReference>
<name>A0A7T7XNK6_9SPIR</name>
<evidence type="ECO:0000256" key="1">
    <source>
        <dbReference type="ARBA" id="ARBA00022490"/>
    </source>
</evidence>
<keyword evidence="5 8" id="KW-0547">Nucleotide-binding</keyword>
<feature type="binding site" evidence="8">
    <location>
        <position position="55"/>
    </location>
    <ligand>
        <name>substrate</name>
    </ligand>
</feature>
<feature type="binding site" evidence="8">
    <location>
        <position position="154"/>
    </location>
    <ligand>
        <name>substrate</name>
    </ligand>
</feature>
<dbReference type="InterPro" id="IPR001048">
    <property type="entry name" value="Asp/Glu/Uridylate_kinase"/>
</dbReference>
<proteinExistence type="inferred from homology"/>
<dbReference type="SUPFAM" id="SSF53633">
    <property type="entry name" value="Carbamate kinase-like"/>
    <property type="match status" value="1"/>
</dbReference>
<dbReference type="RefSeq" id="WP_215626957.1">
    <property type="nucleotide sequence ID" value="NZ_CP067089.2"/>
</dbReference>
<keyword evidence="1 8" id="KW-0963">Cytoplasm</keyword>
<dbReference type="InterPro" id="IPR001057">
    <property type="entry name" value="Glu/AcGlu_kinase"/>
</dbReference>
<dbReference type="InterPro" id="IPR041739">
    <property type="entry name" value="G5K_ProB"/>
</dbReference>
<evidence type="ECO:0000256" key="7">
    <source>
        <dbReference type="ARBA" id="ARBA00022840"/>
    </source>
</evidence>
<feature type="binding site" evidence="8">
    <location>
        <position position="15"/>
    </location>
    <ligand>
        <name>ATP</name>
        <dbReference type="ChEBI" id="CHEBI:30616"/>
    </ligand>
</feature>
<feature type="domain" description="Aspartate/glutamate/uridylate kinase" evidence="9">
    <location>
        <begin position="11"/>
        <end position="239"/>
    </location>
</feature>
<dbReference type="PIRSF" id="PIRSF000729">
    <property type="entry name" value="GK"/>
    <property type="match status" value="1"/>
</dbReference>
<feature type="binding site" evidence="8">
    <location>
        <begin position="216"/>
        <end position="222"/>
    </location>
    <ligand>
        <name>ATP</name>
        <dbReference type="ChEBI" id="CHEBI:30616"/>
    </ligand>
</feature>
<dbReference type="InterPro" id="IPR005715">
    <property type="entry name" value="Glu_5kinase/COase_Synthase"/>
</dbReference>
<dbReference type="CDD" id="cd04242">
    <property type="entry name" value="AAK_G5K_ProB"/>
    <property type="match status" value="1"/>
</dbReference>
<feature type="binding site" evidence="8">
    <location>
        <begin position="174"/>
        <end position="175"/>
    </location>
    <ligand>
        <name>ATP</name>
        <dbReference type="ChEBI" id="CHEBI:30616"/>
    </ligand>
</feature>
<comment type="similarity">
    <text evidence="8">Belongs to the glutamate 5-kinase family.</text>
</comment>
<protein>
    <recommendedName>
        <fullName evidence="8">Glutamate 5-kinase</fullName>
        <ecNumber evidence="8">2.7.2.11</ecNumber>
    </recommendedName>
    <alternativeName>
        <fullName evidence="8">Gamma-glutamyl kinase</fullName>
        <shortName evidence="8">GK</shortName>
    </alternativeName>
</protein>
<keyword evidence="2 8" id="KW-0028">Amino-acid biosynthesis</keyword>
<evidence type="ECO:0000256" key="5">
    <source>
        <dbReference type="ARBA" id="ARBA00022741"/>
    </source>
</evidence>
<keyword evidence="6 8" id="KW-0418">Kinase</keyword>